<name>A0A512RE08_9BACT</name>
<evidence type="ECO:0000256" key="3">
    <source>
        <dbReference type="ARBA" id="ARBA00022723"/>
    </source>
</evidence>
<evidence type="ECO:0000256" key="4">
    <source>
        <dbReference type="ARBA" id="ARBA00022729"/>
    </source>
</evidence>
<dbReference type="GO" id="GO:0004423">
    <property type="term" value="F:iduronate-2-sulfatase activity"/>
    <property type="evidence" value="ECO:0007669"/>
    <property type="project" value="InterPro"/>
</dbReference>
<dbReference type="RefSeq" id="WP_146857440.1">
    <property type="nucleotide sequence ID" value="NZ_BKAU01000001.1"/>
</dbReference>
<protein>
    <submittedName>
        <fullName evidence="9">Iduronate-2-sulfatase</fullName>
    </submittedName>
</protein>
<keyword evidence="6" id="KW-0106">Calcium</keyword>
<accession>A0A512RE08</accession>
<comment type="cofactor">
    <cofactor evidence="1">
        <name>Ca(2+)</name>
        <dbReference type="ChEBI" id="CHEBI:29108"/>
    </cofactor>
</comment>
<dbReference type="PANTHER" id="PTHR45953:SF1">
    <property type="entry name" value="IDURONATE 2-SULFATASE"/>
    <property type="match status" value="1"/>
</dbReference>
<evidence type="ECO:0000313" key="9">
    <source>
        <dbReference type="EMBL" id="GEP93937.1"/>
    </source>
</evidence>
<evidence type="ECO:0000256" key="6">
    <source>
        <dbReference type="ARBA" id="ARBA00022837"/>
    </source>
</evidence>
<dbReference type="OrthoDB" id="9763552at2"/>
<dbReference type="InterPro" id="IPR000917">
    <property type="entry name" value="Sulfatase_N"/>
</dbReference>
<dbReference type="InterPro" id="IPR017850">
    <property type="entry name" value="Alkaline_phosphatase_core_sf"/>
</dbReference>
<dbReference type="Pfam" id="PF00884">
    <property type="entry name" value="Sulfatase"/>
    <property type="match status" value="1"/>
</dbReference>
<evidence type="ECO:0000313" key="10">
    <source>
        <dbReference type="Proteomes" id="UP000321436"/>
    </source>
</evidence>
<dbReference type="AlphaFoldDB" id="A0A512RE08"/>
<evidence type="ECO:0000256" key="1">
    <source>
        <dbReference type="ARBA" id="ARBA00001913"/>
    </source>
</evidence>
<feature type="domain" description="Sulfatase N-terminal" evidence="8">
    <location>
        <begin position="27"/>
        <end position="374"/>
    </location>
</feature>
<comment type="similarity">
    <text evidence="2">Belongs to the sulfatase family.</text>
</comment>
<keyword evidence="3" id="KW-0479">Metal-binding</keyword>
<keyword evidence="5" id="KW-0378">Hydrolase</keyword>
<sequence>MKISIILVLSAALATAFSFDDRQPQKPNVLFIAVDDLNDWITLFDPANPIKTPNLQRLAAKGVFFPRAYCSSPSCNPSRTSVLTGTRTHKNGVYGNKSDWRKALPEAETIQQYFMKNAYYSAGAGKIFHHHWDGAFHDAASFHDFQQLPDSYPDAPIPPKKLNGLEQYGSKNSDWGAWPPDEKDALDYRTASYAEAFLRQPSRKPFFLSIGIFRPHMPFYAPQSYRDNYPVQNAVMPATKKDDWNDLPAGADSLMKSTKWFWRGIERAMKKDPQTWADMVVSYQAAASFADAQIGRVLDALEKSEYANNTIIVLWSDHGYHLGEKQHIEKFALWEKTTHIPFILVAPGQISPGTRINTPVDLTTIYPTLTDLCGLNKKSGLDGLSLVPLLKDPSTPFPPALMTYMKGNHAVRTAQWRYIQYADGTEELYDHSKDEAEWNNLAGNSGYKQVLDSLRQFIPRENADAVPDMKKPPNVTSSGAARNPRPGSSASGRS</sequence>
<evidence type="ECO:0000256" key="7">
    <source>
        <dbReference type="SAM" id="MobiDB-lite"/>
    </source>
</evidence>
<dbReference type="EMBL" id="BKAU01000001">
    <property type="protein sequence ID" value="GEP93937.1"/>
    <property type="molecule type" value="Genomic_DNA"/>
</dbReference>
<dbReference type="GO" id="GO:0005737">
    <property type="term" value="C:cytoplasm"/>
    <property type="evidence" value="ECO:0007669"/>
    <property type="project" value="TreeGrafter"/>
</dbReference>
<keyword evidence="4" id="KW-0732">Signal</keyword>
<comment type="caution">
    <text evidence="9">The sequence shown here is derived from an EMBL/GenBank/DDBJ whole genome shotgun (WGS) entry which is preliminary data.</text>
</comment>
<dbReference type="Proteomes" id="UP000321436">
    <property type="component" value="Unassembled WGS sequence"/>
</dbReference>
<gene>
    <name evidence="9" type="ORF">CCY01nite_01970</name>
</gene>
<dbReference type="GO" id="GO:0046872">
    <property type="term" value="F:metal ion binding"/>
    <property type="evidence" value="ECO:0007669"/>
    <property type="project" value="UniProtKB-KW"/>
</dbReference>
<reference evidence="9 10" key="1">
    <citation type="submission" date="2019-07" db="EMBL/GenBank/DDBJ databases">
        <title>Whole genome shotgun sequence of Chitinophaga cymbidii NBRC 109752.</title>
        <authorList>
            <person name="Hosoyama A."/>
            <person name="Uohara A."/>
            <person name="Ohji S."/>
            <person name="Ichikawa N."/>
        </authorList>
    </citation>
    <scope>NUCLEOTIDE SEQUENCE [LARGE SCALE GENOMIC DNA]</scope>
    <source>
        <strain evidence="9 10">NBRC 109752</strain>
    </source>
</reference>
<feature type="compositionally biased region" description="Basic and acidic residues" evidence="7">
    <location>
        <begin position="461"/>
        <end position="471"/>
    </location>
</feature>
<feature type="region of interest" description="Disordered" evidence="7">
    <location>
        <begin position="459"/>
        <end position="494"/>
    </location>
</feature>
<dbReference type="SUPFAM" id="SSF53649">
    <property type="entry name" value="Alkaline phosphatase-like"/>
    <property type="match status" value="1"/>
</dbReference>
<proteinExistence type="inferred from homology"/>
<dbReference type="CDD" id="cd16030">
    <property type="entry name" value="iduronate-2-sulfatase"/>
    <property type="match status" value="1"/>
</dbReference>
<dbReference type="PANTHER" id="PTHR45953">
    <property type="entry name" value="IDURONATE 2-SULFATASE"/>
    <property type="match status" value="1"/>
</dbReference>
<dbReference type="Gene3D" id="3.40.720.10">
    <property type="entry name" value="Alkaline Phosphatase, subunit A"/>
    <property type="match status" value="1"/>
</dbReference>
<evidence type="ECO:0000256" key="5">
    <source>
        <dbReference type="ARBA" id="ARBA00022801"/>
    </source>
</evidence>
<evidence type="ECO:0000259" key="8">
    <source>
        <dbReference type="Pfam" id="PF00884"/>
    </source>
</evidence>
<organism evidence="9 10">
    <name type="scientific">Chitinophaga cymbidii</name>
    <dbReference type="NCBI Taxonomy" id="1096750"/>
    <lineage>
        <taxon>Bacteria</taxon>
        <taxon>Pseudomonadati</taxon>
        <taxon>Bacteroidota</taxon>
        <taxon>Chitinophagia</taxon>
        <taxon>Chitinophagales</taxon>
        <taxon>Chitinophagaceae</taxon>
        <taxon>Chitinophaga</taxon>
    </lineage>
</organism>
<feature type="compositionally biased region" description="Polar residues" evidence="7">
    <location>
        <begin position="474"/>
        <end position="494"/>
    </location>
</feature>
<evidence type="ECO:0000256" key="2">
    <source>
        <dbReference type="ARBA" id="ARBA00008779"/>
    </source>
</evidence>
<dbReference type="InterPro" id="IPR035874">
    <property type="entry name" value="IDS"/>
</dbReference>
<keyword evidence="10" id="KW-1185">Reference proteome</keyword>